<dbReference type="Proteomes" id="UP000240568">
    <property type="component" value="Segment"/>
</dbReference>
<gene>
    <name evidence="1" type="ORF">Y3_236</name>
</gene>
<sequence length="72" mass="7881">MACSGCGRRSTRISYGRQSVPQELVPIEDDTLSAARLTPHGWVRTCIKCGKVSDPSPFAEHINQTCDCKADE</sequence>
<protein>
    <submittedName>
        <fullName evidence="1">Uncharacterized protein</fullName>
    </submittedName>
</protein>
<dbReference type="EMBL" id="KY984068">
    <property type="protein sequence ID" value="ARW58876.1"/>
    <property type="molecule type" value="Genomic_DNA"/>
</dbReference>
<reference evidence="1 2" key="1">
    <citation type="submission" date="2017-04" db="EMBL/GenBank/DDBJ databases">
        <authorList>
            <person name="Afonso C.L."/>
            <person name="Miller P.J."/>
            <person name="Scott M.A."/>
            <person name="Spackman E."/>
            <person name="Goraichik I."/>
            <person name="Dimitrov K.M."/>
            <person name="Suarez D.L."/>
            <person name="Swayne D.E."/>
        </authorList>
    </citation>
    <scope>NUCLEOTIDE SEQUENCE [LARGE SCALE GENOMIC DNA]</scope>
</reference>
<evidence type="ECO:0000313" key="1">
    <source>
        <dbReference type="EMBL" id="ARW58876.1"/>
    </source>
</evidence>
<keyword evidence="2" id="KW-1185">Reference proteome</keyword>
<name>A0A2H4IBE7_9CAUD</name>
<proteinExistence type="predicted"/>
<accession>A0A2H4IBE7</accession>
<organism evidence="1 2">
    <name type="scientific">Erwinia phage vB_EamM_Y3</name>
    <dbReference type="NCBI Taxonomy" id="1983553"/>
    <lineage>
        <taxon>Viruses</taxon>
        <taxon>Duplodnaviria</taxon>
        <taxon>Heunggongvirae</taxon>
        <taxon>Uroviricota</taxon>
        <taxon>Caudoviricetes</taxon>
        <taxon>Sasquatchvirus</taxon>
        <taxon>Sasquatchvirus Y3</taxon>
    </lineage>
</organism>
<evidence type="ECO:0000313" key="2">
    <source>
        <dbReference type="Proteomes" id="UP000240568"/>
    </source>
</evidence>